<keyword evidence="2" id="KW-0812">Transmembrane</keyword>
<name>A0AAJ2LZT6_9MICO</name>
<comment type="caution">
    <text evidence="3">The sequence shown here is derived from an EMBL/GenBank/DDBJ whole genome shotgun (WGS) entry which is preliminary data.</text>
</comment>
<protein>
    <recommendedName>
        <fullName evidence="5">Integral membrane protein</fullName>
    </recommendedName>
</protein>
<evidence type="ECO:0000256" key="2">
    <source>
        <dbReference type="SAM" id="Phobius"/>
    </source>
</evidence>
<dbReference type="RefSeq" id="WP_310892098.1">
    <property type="nucleotide sequence ID" value="NZ_BAAAGR010000007.1"/>
</dbReference>
<evidence type="ECO:0000313" key="4">
    <source>
        <dbReference type="Proteomes" id="UP001183582"/>
    </source>
</evidence>
<dbReference type="EMBL" id="JAHWXH010000004">
    <property type="protein sequence ID" value="MDS0246733.1"/>
    <property type="molecule type" value="Genomic_DNA"/>
</dbReference>
<gene>
    <name evidence="3" type="ORF">KZC50_14125</name>
</gene>
<evidence type="ECO:0000256" key="1">
    <source>
        <dbReference type="SAM" id="Coils"/>
    </source>
</evidence>
<keyword evidence="1" id="KW-0175">Coiled coil</keyword>
<feature type="coiled-coil region" evidence="1">
    <location>
        <begin position="1"/>
        <end position="28"/>
    </location>
</feature>
<keyword evidence="2" id="KW-0472">Membrane</keyword>
<dbReference type="AlphaFoldDB" id="A0AAJ2LZT6"/>
<feature type="transmembrane region" description="Helical" evidence="2">
    <location>
        <begin position="388"/>
        <end position="404"/>
    </location>
</feature>
<dbReference type="GeneID" id="301459394"/>
<feature type="transmembrane region" description="Helical" evidence="2">
    <location>
        <begin position="45"/>
        <end position="66"/>
    </location>
</feature>
<feature type="transmembrane region" description="Helical" evidence="2">
    <location>
        <begin position="410"/>
        <end position="430"/>
    </location>
</feature>
<keyword evidence="2" id="KW-1133">Transmembrane helix</keyword>
<reference evidence="3 4" key="1">
    <citation type="submission" date="2021-06" db="EMBL/GenBank/DDBJ databases">
        <title>Genome-based taxonomic framework of Microbacterium strains isolated from marine environment, the description of four new species and reclassification of four preexisting species.</title>
        <authorList>
            <person name="Lee S.D."/>
            <person name="Kim S.-M."/>
            <person name="Byeon Y.-S."/>
            <person name="Yang H.L."/>
            <person name="Kim I.S."/>
        </authorList>
    </citation>
    <scope>NUCLEOTIDE SEQUENCE [LARGE SCALE GENOMIC DNA]</scope>
    <source>
        <strain evidence="3 4">KACC 20514</strain>
    </source>
</reference>
<accession>A0AAJ2LZT6</accession>
<feature type="transmembrane region" description="Helical" evidence="2">
    <location>
        <begin position="242"/>
        <end position="267"/>
    </location>
</feature>
<organism evidence="3 4">
    <name type="scientific">Microbacterium aurantiacum</name>
    <dbReference type="NCBI Taxonomy" id="162393"/>
    <lineage>
        <taxon>Bacteria</taxon>
        <taxon>Bacillati</taxon>
        <taxon>Actinomycetota</taxon>
        <taxon>Actinomycetes</taxon>
        <taxon>Micrococcales</taxon>
        <taxon>Microbacteriaceae</taxon>
        <taxon>Microbacterium</taxon>
    </lineage>
</organism>
<proteinExistence type="predicted"/>
<sequence>MTMESSDHAALEARIRELEAENARLSVRQDDEPAPRSGRGRIRSLASAVCIIIAAVLVPVSIVSAWTRVQLVDEDAFVSTLAPLSTDPSVQALIVDETMEAITDQVDFDALTAEVFSAVTDLGLPPRAASALELLQRPAAAGLESLVQTTVTRVVASDAFTDVWATTTRAAHRALTAAATSDGGGLVVRTDDGVGIQLGAVVERVKGNLQDRGIGVATLIPAVDRVIILGDGQNLALLRTGYAAAAVGGWWLPVVTLALFGLGILLARRRSVAVLGTGVALALGAGSLAAGFAVGGAGVGAVAQDAGLSPSALEVIYAQMVGAMAHSAAVLALLGVLVAVAGWMLGRSRPARALRAAGGRAGAAARARVAVWGVDTGRFGRWLGTRRVLVRVLLAAGAVLWLFALRPLSIGDIVAVILTTLGVALILEVLQIRQAEVETAR</sequence>
<feature type="transmembrane region" description="Helical" evidence="2">
    <location>
        <begin position="279"/>
        <end position="303"/>
    </location>
</feature>
<evidence type="ECO:0008006" key="5">
    <source>
        <dbReference type="Google" id="ProtNLM"/>
    </source>
</evidence>
<feature type="transmembrane region" description="Helical" evidence="2">
    <location>
        <begin position="323"/>
        <end position="345"/>
    </location>
</feature>
<evidence type="ECO:0000313" key="3">
    <source>
        <dbReference type="EMBL" id="MDS0246733.1"/>
    </source>
</evidence>
<dbReference type="Proteomes" id="UP001183582">
    <property type="component" value="Unassembled WGS sequence"/>
</dbReference>